<dbReference type="Pfam" id="PF13181">
    <property type="entry name" value="TPR_8"/>
    <property type="match status" value="1"/>
</dbReference>
<dbReference type="InterPro" id="IPR011990">
    <property type="entry name" value="TPR-like_helical_dom_sf"/>
</dbReference>
<evidence type="ECO:0000313" key="2">
    <source>
        <dbReference type="EMBL" id="VFK57831.1"/>
    </source>
</evidence>
<dbReference type="EMBL" id="CAADFY010000127">
    <property type="protein sequence ID" value="VFK57831.1"/>
    <property type="molecule type" value="Genomic_DNA"/>
</dbReference>
<dbReference type="Gene3D" id="1.25.40.10">
    <property type="entry name" value="Tetratricopeptide repeat domain"/>
    <property type="match status" value="2"/>
</dbReference>
<reference evidence="3" key="1">
    <citation type="submission" date="2019-02" db="EMBL/GenBank/DDBJ databases">
        <authorList>
            <person name="Gruber-Vodicka R. H."/>
            <person name="Seah K. B. B."/>
        </authorList>
    </citation>
    <scope>NUCLEOTIDE SEQUENCE</scope>
    <source>
        <strain evidence="3">BECK_BY2</strain>
        <strain evidence="2">BECK_BY3</strain>
    </source>
</reference>
<dbReference type="PROSITE" id="PS50005">
    <property type="entry name" value="TPR"/>
    <property type="match status" value="2"/>
</dbReference>
<evidence type="ECO:0000313" key="3">
    <source>
        <dbReference type="EMBL" id="VFK66799.1"/>
    </source>
</evidence>
<dbReference type="AlphaFoldDB" id="A0A451ALA1"/>
<dbReference type="Pfam" id="PF13424">
    <property type="entry name" value="TPR_12"/>
    <property type="match status" value="1"/>
</dbReference>
<proteinExistence type="predicted"/>
<name>A0A451ALA1_9GAMM</name>
<protein>
    <submittedName>
        <fullName evidence="3">Tetratricopeptide repeat-containing protein</fullName>
    </submittedName>
</protein>
<organism evidence="3">
    <name type="scientific">Candidatus Kentrum sp. TUN</name>
    <dbReference type="NCBI Taxonomy" id="2126343"/>
    <lineage>
        <taxon>Bacteria</taxon>
        <taxon>Pseudomonadati</taxon>
        <taxon>Pseudomonadota</taxon>
        <taxon>Gammaproteobacteria</taxon>
        <taxon>Candidatus Kentrum</taxon>
    </lineage>
</organism>
<dbReference type="PANTHER" id="PTHR10098">
    <property type="entry name" value="RAPSYN-RELATED"/>
    <property type="match status" value="1"/>
</dbReference>
<sequence>MEISSHIKTQLDRLRAVYPKLKATPDEQLLQMLQAAIQTMNSSNATTNKKVEIEEALGKEQVLAVGFGNLGRAYSQQGDLDLAIEMHEKALEIHERIGDQSGCAQDYGNLAICYRQKGDVNRALMFYKRDLEITEEIGDRHSAAISYFNLGLLYFRKIGDYKKARVHFEKAKELFEIAGDAPHAEQVDKVLQGL</sequence>
<dbReference type="InterPro" id="IPR019734">
    <property type="entry name" value="TPR_rpt"/>
</dbReference>
<accession>A0A451ALA1</accession>
<feature type="repeat" description="TPR" evidence="1">
    <location>
        <begin position="104"/>
        <end position="137"/>
    </location>
</feature>
<keyword evidence="1" id="KW-0802">TPR repeat</keyword>
<dbReference type="SUPFAM" id="SSF48452">
    <property type="entry name" value="TPR-like"/>
    <property type="match status" value="1"/>
</dbReference>
<dbReference type="SMART" id="SM00028">
    <property type="entry name" value="TPR"/>
    <property type="match status" value="3"/>
</dbReference>
<dbReference type="EMBL" id="CAADFV010000125">
    <property type="protein sequence ID" value="VFK66799.1"/>
    <property type="molecule type" value="Genomic_DNA"/>
</dbReference>
<feature type="repeat" description="TPR" evidence="1">
    <location>
        <begin position="64"/>
        <end position="97"/>
    </location>
</feature>
<evidence type="ECO:0000256" key="1">
    <source>
        <dbReference type="PROSITE-ProRule" id="PRU00339"/>
    </source>
</evidence>
<gene>
    <name evidence="3" type="ORF">BECKTUN1418E_GA0071001_11257</name>
    <name evidence="2" type="ORF">BECKTUN1418F_GA0071002_11275</name>
</gene>